<gene>
    <name evidence="1" type="ORF">IFM89_010563</name>
</gene>
<comment type="caution">
    <text evidence="1">The sequence shown here is derived from an EMBL/GenBank/DDBJ whole genome shotgun (WGS) entry which is preliminary data.</text>
</comment>
<name>A0A835INT4_9MAGN</name>
<dbReference type="Proteomes" id="UP000631114">
    <property type="component" value="Unassembled WGS sequence"/>
</dbReference>
<organism evidence="1 2">
    <name type="scientific">Coptis chinensis</name>
    <dbReference type="NCBI Taxonomy" id="261450"/>
    <lineage>
        <taxon>Eukaryota</taxon>
        <taxon>Viridiplantae</taxon>
        <taxon>Streptophyta</taxon>
        <taxon>Embryophyta</taxon>
        <taxon>Tracheophyta</taxon>
        <taxon>Spermatophyta</taxon>
        <taxon>Magnoliopsida</taxon>
        <taxon>Ranunculales</taxon>
        <taxon>Ranunculaceae</taxon>
        <taxon>Coptidoideae</taxon>
        <taxon>Coptis</taxon>
    </lineage>
</organism>
<evidence type="ECO:0000313" key="2">
    <source>
        <dbReference type="Proteomes" id="UP000631114"/>
    </source>
</evidence>
<reference evidence="1 2" key="1">
    <citation type="submission" date="2020-10" db="EMBL/GenBank/DDBJ databases">
        <title>The Coptis chinensis genome and diversification of protoberbering-type alkaloids.</title>
        <authorList>
            <person name="Wang B."/>
            <person name="Shu S."/>
            <person name="Song C."/>
            <person name="Liu Y."/>
        </authorList>
    </citation>
    <scope>NUCLEOTIDE SEQUENCE [LARGE SCALE GENOMIC DNA]</scope>
    <source>
        <strain evidence="1">HL-2020</strain>
        <tissue evidence="1">Leaf</tissue>
    </source>
</reference>
<sequence length="44" mass="4758">MLCFNGQKLLEVIKKGLEYIAFAAIAKSALPSLKLMLVGLHVAN</sequence>
<feature type="non-terminal residue" evidence="1">
    <location>
        <position position="1"/>
    </location>
</feature>
<proteinExistence type="predicted"/>
<dbReference type="EMBL" id="JADFTS010000002">
    <property type="protein sequence ID" value="KAF9619947.1"/>
    <property type="molecule type" value="Genomic_DNA"/>
</dbReference>
<accession>A0A835INT4</accession>
<dbReference type="AlphaFoldDB" id="A0A835INT4"/>
<evidence type="ECO:0000313" key="1">
    <source>
        <dbReference type="EMBL" id="KAF9619947.1"/>
    </source>
</evidence>
<keyword evidence="2" id="KW-1185">Reference proteome</keyword>
<protein>
    <submittedName>
        <fullName evidence="1">Uncharacterized protein</fullName>
    </submittedName>
</protein>